<dbReference type="AlphaFoldDB" id="A0AAV5W2D4"/>
<comment type="catalytic activity">
    <reaction evidence="5 6">
        <text>queuosine 5'-phosphate + H2O = queuine + D-ribose 5-phosphate</text>
        <dbReference type="Rhea" id="RHEA:75387"/>
        <dbReference type="ChEBI" id="CHEBI:15377"/>
        <dbReference type="ChEBI" id="CHEBI:17433"/>
        <dbReference type="ChEBI" id="CHEBI:78346"/>
        <dbReference type="ChEBI" id="CHEBI:194371"/>
    </reaction>
    <physiologicalReaction direction="left-to-right" evidence="5 6">
        <dbReference type="Rhea" id="RHEA:75388"/>
    </physiologicalReaction>
</comment>
<evidence type="ECO:0000256" key="3">
    <source>
        <dbReference type="ARBA" id="ARBA00035306"/>
    </source>
</evidence>
<dbReference type="GO" id="GO:0006400">
    <property type="term" value="P:tRNA modification"/>
    <property type="evidence" value="ECO:0007669"/>
    <property type="project" value="TreeGrafter"/>
</dbReference>
<protein>
    <recommendedName>
        <fullName evidence="3 6">Queuosine 5'-phosphate N-glycosylase/hydrolase</fullName>
        <ecNumber evidence="6">3.2.2.-</ecNumber>
    </recommendedName>
    <alternativeName>
        <fullName evidence="4 6">Queuosine-nucleotide N-glycosylase/hydrolase</fullName>
    </alternativeName>
</protein>
<dbReference type="EC" id="3.2.2.-" evidence="6"/>
<accession>A0AAV5W2D4</accession>
<evidence type="ECO:0000256" key="5">
    <source>
        <dbReference type="ARBA" id="ARBA00048204"/>
    </source>
</evidence>
<dbReference type="PANTHER" id="PTHR21314:SF0">
    <property type="entry name" value="QUEUOSINE 5'-PHOSPHATE N-GLYCOSYLASE_HYDROLASE"/>
    <property type="match status" value="1"/>
</dbReference>
<dbReference type="EMBL" id="BTSY01000004">
    <property type="protein sequence ID" value="GMT24495.1"/>
    <property type="molecule type" value="Genomic_DNA"/>
</dbReference>
<dbReference type="Pfam" id="PF10343">
    <property type="entry name" value="Q_salvage"/>
    <property type="match status" value="1"/>
</dbReference>
<sequence>MDLTLNPMESGDFISRNSKHVKVNAEKCEEVAKKVLDSVIDDSLDKIDYCANPLCPQGLTAEQLCNWIYLLDTLNFSFWPNDGELYDVTYKDKKETGYLALCAAFCKAHDAGIDVTSTEWMSNCPPSTLDEILKSDSGHSIPLLESRAIAMHETADHLIKKYDGEAIEMVKKCNGSAQALLRAVIYIESFRDICFYKGKKVSFLKRAQILVSDVQSALSNNPQYADLVKFEDLGVLTMFADYRVPQVLNYFGALEYSEELTARLKTKEIISHHSEMEMEIRGCSIQAVQLIYLACERLREAEYGGLDWECLRFVYPIHIDIWLWQYRREHSEAVETHIPYHRTRSIFY</sequence>
<proteinExistence type="inferred from homology"/>
<dbReference type="GO" id="GO:0016787">
    <property type="term" value="F:hydrolase activity"/>
    <property type="evidence" value="ECO:0007669"/>
    <property type="project" value="UniProtKB-KW"/>
</dbReference>
<dbReference type="InterPro" id="IPR019438">
    <property type="entry name" value="Q_salvage"/>
</dbReference>
<evidence type="ECO:0000256" key="4">
    <source>
        <dbReference type="ARBA" id="ARBA00035393"/>
    </source>
</evidence>
<dbReference type="Proteomes" id="UP001432322">
    <property type="component" value="Unassembled WGS sequence"/>
</dbReference>
<reference evidence="7" key="1">
    <citation type="submission" date="2023-10" db="EMBL/GenBank/DDBJ databases">
        <title>Genome assembly of Pristionchus species.</title>
        <authorList>
            <person name="Yoshida K."/>
            <person name="Sommer R.J."/>
        </authorList>
    </citation>
    <scope>NUCLEOTIDE SEQUENCE</scope>
    <source>
        <strain evidence="7">RS5133</strain>
    </source>
</reference>
<gene>
    <name evidence="7" type="ORF">PFISCL1PPCAC_15792</name>
</gene>
<evidence type="ECO:0000256" key="1">
    <source>
        <dbReference type="ARBA" id="ARBA00022801"/>
    </source>
</evidence>
<evidence type="ECO:0000256" key="2">
    <source>
        <dbReference type="ARBA" id="ARBA00035119"/>
    </source>
</evidence>
<comment type="similarity">
    <text evidence="2 6">Belongs to the QNG1 protein family.</text>
</comment>
<organism evidence="7 8">
    <name type="scientific">Pristionchus fissidentatus</name>
    <dbReference type="NCBI Taxonomy" id="1538716"/>
    <lineage>
        <taxon>Eukaryota</taxon>
        <taxon>Metazoa</taxon>
        <taxon>Ecdysozoa</taxon>
        <taxon>Nematoda</taxon>
        <taxon>Chromadorea</taxon>
        <taxon>Rhabditida</taxon>
        <taxon>Rhabditina</taxon>
        <taxon>Diplogasteromorpha</taxon>
        <taxon>Diplogasteroidea</taxon>
        <taxon>Neodiplogasteridae</taxon>
        <taxon>Pristionchus</taxon>
    </lineage>
</organism>
<name>A0AAV5W2D4_9BILA</name>
<comment type="function">
    <text evidence="6">Catalyzes the hydrolysis of queuosine 5'-phosphate, releasing the nucleobase queuine (q). Is required for salvage of queuine from exogenous queuosine (Q) that is imported and then converted to queuosine 5'-phosphate intracellularly.</text>
</comment>
<evidence type="ECO:0000313" key="7">
    <source>
        <dbReference type="EMBL" id="GMT24495.1"/>
    </source>
</evidence>
<dbReference type="PANTHER" id="PTHR21314">
    <property type="entry name" value="QUEUOSINE 5'-PHOSPHATE N-GLYCOSYLASE_HYDROLASE-RELATED"/>
    <property type="match status" value="1"/>
</dbReference>
<keyword evidence="8" id="KW-1185">Reference proteome</keyword>
<keyword evidence="1 6" id="KW-0378">Hydrolase</keyword>
<comment type="caution">
    <text evidence="7">The sequence shown here is derived from an EMBL/GenBank/DDBJ whole genome shotgun (WGS) entry which is preliminary data.</text>
</comment>
<evidence type="ECO:0000313" key="8">
    <source>
        <dbReference type="Proteomes" id="UP001432322"/>
    </source>
</evidence>
<evidence type="ECO:0000256" key="6">
    <source>
        <dbReference type="RuleBase" id="RU365002"/>
    </source>
</evidence>